<sequence>MKESPWFATVLRTPHKNKGLEPEKPVIGILSFEVSRLMCKVSNLWHCLSERQMSRLKEELRYSLGIRTLISDDHAYLTDLALAEIIDNLRGVAISVARLGKKCVDPIYHNLDHVFNNPFQIGLKWCGWEYRLKKMEKRVKKMKRFAAIMSQLYVELDLLDDRESKLKRMQSNGVNQGQLQEFHQKVIWHREEVNGLMEMSPWVRTYDYTVRLLVRSLFTIVDRIKIVFGITAKMGSLEAKDLPHNGCFVRKNSISALTRASVYPSESSSRRSMSNLGYTTSSKPQTCSPPVFCGRNPSIKSQRSAHFECTTSRIDSPFTGSFRVNGIFQNSTVNPIKKATCAFDFKKLSLNAQEPTLGDAALAIRYAKIIIFIETLATSPRFMSPDAREDLYEMLTTSIKQSLRAKLCIYSKREDSLVNNPGVASDQISSFQRILDWLAPLAHNMIKWHSERNFEKQPMGSGGNVLLVQTLFYADQATSEIAITELLMGLHYNLKKSLDTSDFSPICRAMTARKRGFVDGEGEKAERRWGGGGRRGRGGTGRTIQKGYLTMGEKKFRAFGSKLQIDGRAALIQEEREVFVEKVK</sequence>
<gene>
    <name evidence="4" type="ORF">Ccrd_007527</name>
</gene>
<name>A0A103XGW6_CYNCS</name>
<evidence type="ECO:0000313" key="4">
    <source>
        <dbReference type="EMBL" id="KVH90469.1"/>
    </source>
</evidence>
<dbReference type="OMA" id="EDGDYLM"/>
<dbReference type="AlphaFoldDB" id="A0A103XGW6"/>
<dbReference type="PANTHER" id="PTHR31371">
    <property type="entry name" value="BNAC09G50660D PROTEIN"/>
    <property type="match status" value="1"/>
</dbReference>
<dbReference type="STRING" id="59895.A0A103XGW6"/>
<dbReference type="Proteomes" id="UP000243975">
    <property type="component" value="Unassembled WGS sequence"/>
</dbReference>
<feature type="non-terminal residue" evidence="4">
    <location>
        <position position="584"/>
    </location>
</feature>
<organism evidence="4 5">
    <name type="scientific">Cynara cardunculus var. scolymus</name>
    <name type="common">Globe artichoke</name>
    <name type="synonym">Cynara scolymus</name>
    <dbReference type="NCBI Taxonomy" id="59895"/>
    <lineage>
        <taxon>Eukaryota</taxon>
        <taxon>Viridiplantae</taxon>
        <taxon>Streptophyta</taxon>
        <taxon>Embryophyta</taxon>
        <taxon>Tracheophyta</taxon>
        <taxon>Spermatophyta</taxon>
        <taxon>Magnoliopsida</taxon>
        <taxon>eudicotyledons</taxon>
        <taxon>Gunneridae</taxon>
        <taxon>Pentapetalae</taxon>
        <taxon>asterids</taxon>
        <taxon>campanulids</taxon>
        <taxon>Asterales</taxon>
        <taxon>Asteraceae</taxon>
        <taxon>Carduoideae</taxon>
        <taxon>Cardueae</taxon>
        <taxon>Carduinae</taxon>
        <taxon>Cynara</taxon>
    </lineage>
</organism>
<reference evidence="4 5" key="1">
    <citation type="journal article" date="2016" name="Sci. Rep.">
        <title>The genome sequence of the outbreeding globe artichoke constructed de novo incorporating a phase-aware low-pass sequencing strategy of F1 progeny.</title>
        <authorList>
            <person name="Scaglione D."/>
            <person name="Reyes-Chin-Wo S."/>
            <person name="Acquadro A."/>
            <person name="Froenicke L."/>
            <person name="Portis E."/>
            <person name="Beitel C."/>
            <person name="Tirone M."/>
            <person name="Mauro R."/>
            <person name="Lo Monaco A."/>
            <person name="Mauromicale G."/>
            <person name="Faccioli P."/>
            <person name="Cattivelli L."/>
            <person name="Rieseberg L."/>
            <person name="Michelmore R."/>
            <person name="Lanteri S."/>
        </authorList>
    </citation>
    <scope>NUCLEOTIDE SEQUENCE [LARGE SCALE GENOMIC DNA]</scope>
    <source>
        <strain evidence="4">2C</strain>
    </source>
</reference>
<evidence type="ECO:0000259" key="2">
    <source>
        <dbReference type="Pfam" id="PF05003"/>
    </source>
</evidence>
<feature type="domain" description="DUF668" evidence="2">
    <location>
        <begin position="356"/>
        <end position="447"/>
    </location>
</feature>
<proteinExistence type="predicted"/>
<keyword evidence="5" id="KW-1185">Reference proteome</keyword>
<evidence type="ECO:0000313" key="5">
    <source>
        <dbReference type="Proteomes" id="UP000243975"/>
    </source>
</evidence>
<dbReference type="Pfam" id="PF11961">
    <property type="entry name" value="DUF3475"/>
    <property type="match status" value="1"/>
</dbReference>
<feature type="compositionally biased region" description="Polar residues" evidence="1">
    <location>
        <begin position="275"/>
        <end position="286"/>
    </location>
</feature>
<dbReference type="InterPro" id="IPR021864">
    <property type="entry name" value="DUF3475"/>
</dbReference>
<accession>A0A103XGW6</accession>
<evidence type="ECO:0000259" key="3">
    <source>
        <dbReference type="Pfam" id="PF11961"/>
    </source>
</evidence>
<dbReference type="EMBL" id="LEKV01005102">
    <property type="protein sequence ID" value="KVH90469.1"/>
    <property type="molecule type" value="Genomic_DNA"/>
</dbReference>
<feature type="region of interest" description="Disordered" evidence="1">
    <location>
        <begin position="521"/>
        <end position="543"/>
    </location>
</feature>
<dbReference type="Pfam" id="PF05003">
    <property type="entry name" value="DUF668"/>
    <property type="match status" value="1"/>
</dbReference>
<evidence type="ECO:0000256" key="1">
    <source>
        <dbReference type="SAM" id="MobiDB-lite"/>
    </source>
</evidence>
<dbReference type="PANTHER" id="PTHR31371:SF4">
    <property type="entry name" value="DUF668 DOMAIN-CONTAINING PROTEIN"/>
    <property type="match status" value="1"/>
</dbReference>
<dbReference type="Gramene" id="KVH90469">
    <property type="protein sequence ID" value="KVH90469"/>
    <property type="gene ID" value="Ccrd_007527"/>
</dbReference>
<dbReference type="InterPro" id="IPR007700">
    <property type="entry name" value="DUF668"/>
</dbReference>
<dbReference type="GO" id="GO:0045927">
    <property type="term" value="P:positive regulation of growth"/>
    <property type="evidence" value="ECO:0007669"/>
    <property type="project" value="InterPro"/>
</dbReference>
<feature type="domain" description="DUF3475" evidence="3">
    <location>
        <begin position="29"/>
        <end position="85"/>
    </location>
</feature>
<feature type="compositionally biased region" description="Gly residues" evidence="1">
    <location>
        <begin position="530"/>
        <end position="541"/>
    </location>
</feature>
<protein>
    <recommendedName>
        <fullName evidence="6">DUF668 domain-containing protein</fullName>
    </recommendedName>
</protein>
<feature type="region of interest" description="Disordered" evidence="1">
    <location>
        <begin position="267"/>
        <end position="286"/>
    </location>
</feature>
<comment type="caution">
    <text evidence="4">The sequence shown here is derived from an EMBL/GenBank/DDBJ whole genome shotgun (WGS) entry which is preliminary data.</text>
</comment>
<evidence type="ECO:0008006" key="6">
    <source>
        <dbReference type="Google" id="ProtNLM"/>
    </source>
</evidence>